<accession>A0A3S4V5A1</accession>
<feature type="domain" description="PPIase FKBP-type" evidence="6">
    <location>
        <begin position="203"/>
        <end position="283"/>
    </location>
</feature>
<comment type="catalytic activity">
    <reaction evidence="1 4 5">
        <text>[protein]-peptidylproline (omega=180) = [protein]-peptidylproline (omega=0)</text>
        <dbReference type="Rhea" id="RHEA:16237"/>
        <dbReference type="Rhea" id="RHEA-COMP:10747"/>
        <dbReference type="Rhea" id="RHEA-COMP:10748"/>
        <dbReference type="ChEBI" id="CHEBI:83833"/>
        <dbReference type="ChEBI" id="CHEBI:83834"/>
        <dbReference type="EC" id="5.2.1.8"/>
    </reaction>
</comment>
<evidence type="ECO:0000313" key="7">
    <source>
        <dbReference type="EMBL" id="VEI12381.1"/>
    </source>
</evidence>
<keyword evidence="3 4" id="KW-0413">Isomerase</keyword>
<dbReference type="AlphaFoldDB" id="A0A3S4V5A1"/>
<proteinExistence type="inferred from homology"/>
<dbReference type="SUPFAM" id="SSF54534">
    <property type="entry name" value="FKBP-like"/>
    <property type="match status" value="1"/>
</dbReference>
<dbReference type="RefSeq" id="WP_164712252.1">
    <property type="nucleotide sequence ID" value="NZ_LR134476.1"/>
</dbReference>
<dbReference type="Gene3D" id="3.10.50.40">
    <property type="match status" value="1"/>
</dbReference>
<gene>
    <name evidence="7" type="ORF">NCTC13354_00056</name>
</gene>
<dbReference type="PROSITE" id="PS50059">
    <property type="entry name" value="FKBP_PPIASE"/>
    <property type="match status" value="1"/>
</dbReference>
<dbReference type="EMBL" id="LR134476">
    <property type="protein sequence ID" value="VEI12381.1"/>
    <property type="molecule type" value="Genomic_DNA"/>
</dbReference>
<evidence type="ECO:0000256" key="4">
    <source>
        <dbReference type="PROSITE-ProRule" id="PRU00277"/>
    </source>
</evidence>
<dbReference type="EC" id="5.2.1.8" evidence="5"/>
<name>A0A3S4V5A1_9ACTO</name>
<organism evidence="7 8">
    <name type="scientific">Trueperella bialowiezensis</name>
    <dbReference type="NCBI Taxonomy" id="312285"/>
    <lineage>
        <taxon>Bacteria</taxon>
        <taxon>Bacillati</taxon>
        <taxon>Actinomycetota</taxon>
        <taxon>Actinomycetes</taxon>
        <taxon>Actinomycetales</taxon>
        <taxon>Actinomycetaceae</taxon>
        <taxon>Trueperella</taxon>
    </lineage>
</organism>
<dbReference type="KEGG" id="tbw:NCTC13354_00056"/>
<evidence type="ECO:0000256" key="5">
    <source>
        <dbReference type="RuleBase" id="RU003915"/>
    </source>
</evidence>
<protein>
    <recommendedName>
        <fullName evidence="5">Peptidyl-prolyl cis-trans isomerase</fullName>
        <ecNumber evidence="5">5.2.1.8</ecNumber>
    </recommendedName>
</protein>
<keyword evidence="2 4" id="KW-0697">Rotamase</keyword>
<reference evidence="7 8" key="1">
    <citation type="submission" date="2018-12" db="EMBL/GenBank/DDBJ databases">
        <authorList>
            <consortium name="Pathogen Informatics"/>
        </authorList>
    </citation>
    <scope>NUCLEOTIDE SEQUENCE [LARGE SCALE GENOMIC DNA]</scope>
    <source>
        <strain evidence="7 8">NCTC13354</strain>
    </source>
</reference>
<dbReference type="Pfam" id="PF00254">
    <property type="entry name" value="FKBP_C"/>
    <property type="match status" value="1"/>
</dbReference>
<dbReference type="InterPro" id="IPR046357">
    <property type="entry name" value="PPIase_dom_sf"/>
</dbReference>
<dbReference type="InterPro" id="IPR001179">
    <property type="entry name" value="PPIase_FKBP_dom"/>
</dbReference>
<dbReference type="Proteomes" id="UP000269542">
    <property type="component" value="Chromosome"/>
</dbReference>
<sequence length="283" mass="29214">MHNNGRLIWIAALIVGLFAGFTISAVQYRFVNAKDPLVVTVEGELGSPVTVRTSGSASRGARDTIEVHKQGSGRAVSDGQVLARVTNFRITPGKDPLESGQSYIVGTAPEDIPSELTDYIQGRAEGSRVVGVEPEAGSALVRVVDILPTVITGEQAATSAGGGLPALSVTDAGIPVVSAGGGEVGTYAQVDLIEGTGAQIGPRDVVAVNYMLIAPDGTVKESTWDQASPTVLNVDEVFPGLRTGLVDSRVGTRMVLAVPAEQARGDSDVALVVDVLAKVTSEQ</sequence>
<evidence type="ECO:0000259" key="6">
    <source>
        <dbReference type="PROSITE" id="PS50059"/>
    </source>
</evidence>
<keyword evidence="8" id="KW-1185">Reference proteome</keyword>
<evidence type="ECO:0000256" key="1">
    <source>
        <dbReference type="ARBA" id="ARBA00000971"/>
    </source>
</evidence>
<evidence type="ECO:0000256" key="3">
    <source>
        <dbReference type="ARBA" id="ARBA00023235"/>
    </source>
</evidence>
<evidence type="ECO:0000313" key="8">
    <source>
        <dbReference type="Proteomes" id="UP000269542"/>
    </source>
</evidence>
<evidence type="ECO:0000256" key="2">
    <source>
        <dbReference type="ARBA" id="ARBA00023110"/>
    </source>
</evidence>
<comment type="similarity">
    <text evidence="5">Belongs to the FKBP-type PPIase family.</text>
</comment>
<dbReference type="GO" id="GO:0003755">
    <property type="term" value="F:peptidyl-prolyl cis-trans isomerase activity"/>
    <property type="evidence" value="ECO:0007669"/>
    <property type="project" value="UniProtKB-UniRule"/>
</dbReference>